<dbReference type="PANTHER" id="PTHR46268">
    <property type="entry name" value="STRESS RESPONSE PROTEIN NHAX"/>
    <property type="match status" value="1"/>
</dbReference>
<evidence type="ECO:0000259" key="2">
    <source>
        <dbReference type="Pfam" id="PF00582"/>
    </source>
</evidence>
<dbReference type="RefSeq" id="WP_147088234.1">
    <property type="nucleotide sequence ID" value="NZ_VORM01000035.1"/>
</dbReference>
<evidence type="ECO:0000313" key="3">
    <source>
        <dbReference type="EMBL" id="TXD86948.1"/>
    </source>
</evidence>
<dbReference type="AlphaFoldDB" id="A0A5C6ZCT9"/>
<sequence>MKHILLPTDFSENSWNAISYAINLFKDETCTFHLLNNYMPMVYNVEYVLGYPAQFGLVDAMRNSSQVNLESLIKRIDKQFKNNPKHSFDTSLSLDNLVSGIQEFILKRPVNLIIMGTKGATGAKEVLFGTNTVDVFQKVKCPTLAIPSGFQFEPLKDLLFPTDLEVPFKNTELEIVADLVKKHKSKIHALHILTGTNVTLTQARNKLELESLFEELPFVYHEINNDSVTDGINSFQKDNKINVLIMCNNKHSFFENILFKSKVKQIGFHIQIPFLVIHSKN</sequence>
<accession>A0A5C6ZCT9</accession>
<dbReference type="Pfam" id="PF00582">
    <property type="entry name" value="Usp"/>
    <property type="match status" value="1"/>
</dbReference>
<dbReference type="InterPro" id="IPR014729">
    <property type="entry name" value="Rossmann-like_a/b/a_fold"/>
</dbReference>
<evidence type="ECO:0000256" key="1">
    <source>
        <dbReference type="ARBA" id="ARBA00008791"/>
    </source>
</evidence>
<organism evidence="3 4">
    <name type="scientific">Subsaximicrobium wynnwilliamsii</name>
    <dbReference type="NCBI Taxonomy" id="291179"/>
    <lineage>
        <taxon>Bacteria</taxon>
        <taxon>Pseudomonadati</taxon>
        <taxon>Bacteroidota</taxon>
        <taxon>Flavobacteriia</taxon>
        <taxon>Flavobacteriales</taxon>
        <taxon>Flavobacteriaceae</taxon>
        <taxon>Subsaximicrobium</taxon>
    </lineage>
</organism>
<comment type="similarity">
    <text evidence="1">Belongs to the universal stress protein A family.</text>
</comment>
<feature type="domain" description="UspA" evidence="2">
    <location>
        <begin position="1"/>
        <end position="147"/>
    </location>
</feature>
<comment type="caution">
    <text evidence="3">The sequence shown here is derived from an EMBL/GenBank/DDBJ whole genome shotgun (WGS) entry which is preliminary data.</text>
</comment>
<dbReference type="InterPro" id="IPR006015">
    <property type="entry name" value="Universal_stress_UspA"/>
</dbReference>
<dbReference type="Gene3D" id="3.40.50.620">
    <property type="entry name" value="HUPs"/>
    <property type="match status" value="2"/>
</dbReference>
<dbReference type="InterPro" id="IPR006016">
    <property type="entry name" value="UspA"/>
</dbReference>
<dbReference type="PRINTS" id="PR01438">
    <property type="entry name" value="UNVRSLSTRESS"/>
</dbReference>
<keyword evidence="4" id="KW-1185">Reference proteome</keyword>
<dbReference type="PANTHER" id="PTHR46268:SF6">
    <property type="entry name" value="UNIVERSAL STRESS PROTEIN UP12"/>
    <property type="match status" value="1"/>
</dbReference>
<evidence type="ECO:0000313" key="4">
    <source>
        <dbReference type="Proteomes" id="UP000321578"/>
    </source>
</evidence>
<gene>
    <name evidence="3" type="ORF">ESY86_18640</name>
</gene>
<dbReference type="CDD" id="cd00293">
    <property type="entry name" value="USP-like"/>
    <property type="match status" value="1"/>
</dbReference>
<protein>
    <submittedName>
        <fullName evidence="3">Universal stress protein</fullName>
    </submittedName>
</protein>
<dbReference type="EMBL" id="VORO01000033">
    <property type="protein sequence ID" value="TXD86948.1"/>
    <property type="molecule type" value="Genomic_DNA"/>
</dbReference>
<dbReference type="SUPFAM" id="SSF52402">
    <property type="entry name" value="Adenine nucleotide alpha hydrolases-like"/>
    <property type="match status" value="2"/>
</dbReference>
<reference evidence="3 4" key="1">
    <citation type="submission" date="2019-08" db="EMBL/GenBank/DDBJ databases">
        <title>Genomes of Subsaximicrobium wynnwilliamsii strains.</title>
        <authorList>
            <person name="Bowman J.P."/>
        </authorList>
    </citation>
    <scope>NUCLEOTIDE SEQUENCE [LARGE SCALE GENOMIC DNA]</scope>
    <source>
        <strain evidence="3 4">2-80-2</strain>
    </source>
</reference>
<dbReference type="OrthoDB" id="9788959at2"/>
<name>A0A5C6ZCT9_9FLAO</name>
<dbReference type="Proteomes" id="UP000321578">
    <property type="component" value="Unassembled WGS sequence"/>
</dbReference>
<proteinExistence type="inferred from homology"/>